<proteinExistence type="predicted"/>
<gene>
    <name evidence="2" type="ORF">PIB30_101930</name>
</gene>
<reference evidence="2 3" key="1">
    <citation type="journal article" date="2023" name="Plants (Basel)">
        <title>Bridging the Gap: Combining Genomics and Transcriptomics Approaches to Understand Stylosanthes scabra, an Orphan Legume from the Brazilian Caatinga.</title>
        <authorList>
            <person name="Ferreira-Neto J.R.C."/>
            <person name="da Silva M.D."/>
            <person name="Binneck E."/>
            <person name="de Melo N.F."/>
            <person name="da Silva R.H."/>
            <person name="de Melo A.L.T.M."/>
            <person name="Pandolfi V."/>
            <person name="Bustamante F.O."/>
            <person name="Brasileiro-Vidal A.C."/>
            <person name="Benko-Iseppon A.M."/>
        </authorList>
    </citation>
    <scope>NUCLEOTIDE SEQUENCE [LARGE SCALE GENOMIC DNA]</scope>
    <source>
        <tissue evidence="2">Leaves</tissue>
    </source>
</reference>
<feature type="region of interest" description="Disordered" evidence="1">
    <location>
        <begin position="1"/>
        <end position="102"/>
    </location>
</feature>
<keyword evidence="3" id="KW-1185">Reference proteome</keyword>
<evidence type="ECO:0000313" key="2">
    <source>
        <dbReference type="EMBL" id="MED6141295.1"/>
    </source>
</evidence>
<dbReference type="EMBL" id="JASCZI010063470">
    <property type="protein sequence ID" value="MED6141295.1"/>
    <property type="molecule type" value="Genomic_DNA"/>
</dbReference>
<protein>
    <submittedName>
        <fullName evidence="2">Uncharacterized protein</fullName>
    </submittedName>
</protein>
<accession>A0ABU6SYA8</accession>
<dbReference type="Proteomes" id="UP001341840">
    <property type="component" value="Unassembled WGS sequence"/>
</dbReference>
<evidence type="ECO:0000313" key="3">
    <source>
        <dbReference type="Proteomes" id="UP001341840"/>
    </source>
</evidence>
<sequence>LPRVSDTSDGSSDTWHHGISCCDPHQHRSTRKENGSRAGRIRVRQDAQVVEENGSRAGRGRNAGQQATAVDFSTDPTAQIGSGSGEKPIGVRKLLEARSASD</sequence>
<evidence type="ECO:0000256" key="1">
    <source>
        <dbReference type="SAM" id="MobiDB-lite"/>
    </source>
</evidence>
<feature type="compositionally biased region" description="Basic and acidic residues" evidence="1">
    <location>
        <begin position="93"/>
        <end position="102"/>
    </location>
</feature>
<feature type="non-terminal residue" evidence="2">
    <location>
        <position position="1"/>
    </location>
</feature>
<name>A0ABU6SYA8_9FABA</name>
<organism evidence="2 3">
    <name type="scientific">Stylosanthes scabra</name>
    <dbReference type="NCBI Taxonomy" id="79078"/>
    <lineage>
        <taxon>Eukaryota</taxon>
        <taxon>Viridiplantae</taxon>
        <taxon>Streptophyta</taxon>
        <taxon>Embryophyta</taxon>
        <taxon>Tracheophyta</taxon>
        <taxon>Spermatophyta</taxon>
        <taxon>Magnoliopsida</taxon>
        <taxon>eudicotyledons</taxon>
        <taxon>Gunneridae</taxon>
        <taxon>Pentapetalae</taxon>
        <taxon>rosids</taxon>
        <taxon>fabids</taxon>
        <taxon>Fabales</taxon>
        <taxon>Fabaceae</taxon>
        <taxon>Papilionoideae</taxon>
        <taxon>50 kb inversion clade</taxon>
        <taxon>dalbergioids sensu lato</taxon>
        <taxon>Dalbergieae</taxon>
        <taxon>Pterocarpus clade</taxon>
        <taxon>Stylosanthes</taxon>
    </lineage>
</organism>
<comment type="caution">
    <text evidence="2">The sequence shown here is derived from an EMBL/GenBank/DDBJ whole genome shotgun (WGS) entry which is preliminary data.</text>
</comment>
<feature type="compositionally biased region" description="Polar residues" evidence="1">
    <location>
        <begin position="1"/>
        <end position="13"/>
    </location>
</feature>